<dbReference type="EMBL" id="BAZW01000008">
    <property type="protein sequence ID" value="GAO29318.1"/>
    <property type="molecule type" value="Genomic_DNA"/>
</dbReference>
<sequence>MVVTDDRSFNREAFWAVFERFENVNPTEITHPEVLDFFGTDSVRQFDALVFYDMPEVVVPTEEQKQHMLQFFKEGAPAIFLHHSLLSYREWDQFTDIIGGRYYNKSPLITEEGDTLQSVYQHDVEYRVNVVNAEHPITSGMEDFDILDEVYNHYFVKDDVEVLLTTNHELSGHELGWINTFGKSRIVFLINGHGETAYENPNFRQLLHNAIHWVAAPNGRKD</sequence>
<keyword evidence="3" id="KW-1185">Reference proteome</keyword>
<evidence type="ECO:0000259" key="1">
    <source>
        <dbReference type="Pfam" id="PF06283"/>
    </source>
</evidence>
<dbReference type="SUPFAM" id="SSF52317">
    <property type="entry name" value="Class I glutamine amidotransferase-like"/>
    <property type="match status" value="1"/>
</dbReference>
<dbReference type="AlphaFoldDB" id="A0A0E9LVH3"/>
<evidence type="ECO:0000313" key="3">
    <source>
        <dbReference type="Proteomes" id="UP000032900"/>
    </source>
</evidence>
<dbReference type="InterPro" id="IPR029062">
    <property type="entry name" value="Class_I_gatase-like"/>
</dbReference>
<dbReference type="PANTHER" id="PTHR40469:SF2">
    <property type="entry name" value="GALACTOSE-BINDING DOMAIN-LIKE SUPERFAMILY PROTEIN"/>
    <property type="match status" value="1"/>
</dbReference>
<dbReference type="InterPro" id="IPR029010">
    <property type="entry name" value="ThuA-like"/>
</dbReference>
<reference evidence="2 3" key="1">
    <citation type="journal article" date="2015" name="Microbes Environ.">
        <title>Distribution and evolution of nitrogen fixation genes in the phylum bacteroidetes.</title>
        <authorList>
            <person name="Inoue J."/>
            <person name="Oshima K."/>
            <person name="Suda W."/>
            <person name="Sakamoto M."/>
            <person name="Iino T."/>
            <person name="Noda S."/>
            <person name="Hongoh Y."/>
            <person name="Hattori M."/>
            <person name="Ohkuma M."/>
        </authorList>
    </citation>
    <scope>NUCLEOTIDE SEQUENCE [LARGE SCALE GENOMIC DNA]</scope>
    <source>
        <strain evidence="2">JCM 15548</strain>
    </source>
</reference>
<name>A0A0E9LVH3_9BACT</name>
<organism evidence="2 3">
    <name type="scientific">Geofilum rubicundum JCM 15548</name>
    <dbReference type="NCBI Taxonomy" id="1236989"/>
    <lineage>
        <taxon>Bacteria</taxon>
        <taxon>Pseudomonadati</taxon>
        <taxon>Bacteroidota</taxon>
        <taxon>Bacteroidia</taxon>
        <taxon>Marinilabiliales</taxon>
        <taxon>Marinilabiliaceae</taxon>
        <taxon>Geofilum</taxon>
    </lineage>
</organism>
<dbReference type="Proteomes" id="UP000032900">
    <property type="component" value="Unassembled WGS sequence"/>
</dbReference>
<dbReference type="STRING" id="1236989.JCM15548_11492"/>
<protein>
    <recommendedName>
        <fullName evidence="1">ThuA-like domain-containing protein</fullName>
    </recommendedName>
</protein>
<proteinExistence type="predicted"/>
<gene>
    <name evidence="2" type="ORF">JCM15548_11492</name>
</gene>
<comment type="caution">
    <text evidence="2">The sequence shown here is derived from an EMBL/GenBank/DDBJ whole genome shotgun (WGS) entry which is preliminary data.</text>
</comment>
<dbReference type="Gene3D" id="3.40.50.880">
    <property type="match status" value="1"/>
</dbReference>
<accession>A0A0E9LVH3</accession>
<dbReference type="Pfam" id="PF06283">
    <property type="entry name" value="ThuA"/>
    <property type="match status" value="1"/>
</dbReference>
<dbReference type="PANTHER" id="PTHR40469">
    <property type="entry name" value="SECRETED GLYCOSYL HYDROLASE"/>
    <property type="match status" value="1"/>
</dbReference>
<feature type="domain" description="ThuA-like" evidence="1">
    <location>
        <begin position="24"/>
        <end position="214"/>
    </location>
</feature>
<evidence type="ECO:0000313" key="2">
    <source>
        <dbReference type="EMBL" id="GAO29318.1"/>
    </source>
</evidence>